<evidence type="ECO:0000256" key="7">
    <source>
        <dbReference type="HAMAP-Rule" id="MF_00729"/>
    </source>
</evidence>
<dbReference type="Gene3D" id="3.20.20.70">
    <property type="entry name" value="Aldolase class I"/>
    <property type="match status" value="1"/>
</dbReference>
<dbReference type="NCBIfam" id="NF003784">
    <property type="entry name" value="PRK05377.1"/>
    <property type="match status" value="1"/>
</dbReference>
<evidence type="ECO:0000313" key="9">
    <source>
        <dbReference type="Proteomes" id="UP000199427"/>
    </source>
</evidence>
<accession>A0A1H9CWC6</accession>
<dbReference type="InterPro" id="IPR000741">
    <property type="entry name" value="FBA_I"/>
</dbReference>
<evidence type="ECO:0000256" key="1">
    <source>
        <dbReference type="ARBA" id="ARBA00000441"/>
    </source>
</evidence>
<evidence type="ECO:0000256" key="4">
    <source>
        <dbReference type="ARBA" id="ARBA00023152"/>
    </source>
</evidence>
<evidence type="ECO:0000256" key="2">
    <source>
        <dbReference type="ARBA" id="ARBA00004714"/>
    </source>
</evidence>
<keyword evidence="6 7" id="KW-0704">Schiff base</keyword>
<dbReference type="EC" id="4.1.2.13" evidence="7"/>
<dbReference type="GO" id="GO:0004332">
    <property type="term" value="F:fructose-bisphosphate aldolase activity"/>
    <property type="evidence" value="ECO:0007669"/>
    <property type="project" value="UniProtKB-UniRule"/>
</dbReference>
<dbReference type="PANTHER" id="PTHR11627">
    <property type="entry name" value="FRUCTOSE-BISPHOSPHATE ALDOLASE"/>
    <property type="match status" value="1"/>
</dbReference>
<dbReference type="HAMAP" id="MF_00729">
    <property type="entry name" value="FBP_aldolase_1"/>
    <property type="match status" value="1"/>
</dbReference>
<dbReference type="OrthoDB" id="9813469at2"/>
<dbReference type="InterPro" id="IPR013785">
    <property type="entry name" value="Aldolase_TIM"/>
</dbReference>
<comment type="pathway">
    <text evidence="2 7">Carbohydrate degradation; glycolysis; D-glyceraldehyde 3-phosphate and glycerone phosphate from D-glucose: step 4/4.</text>
</comment>
<keyword evidence="9" id="KW-1185">Reference proteome</keyword>
<dbReference type="UniPathway" id="UPA00109">
    <property type="reaction ID" value="UER00183"/>
</dbReference>
<dbReference type="GO" id="GO:0006096">
    <property type="term" value="P:glycolytic process"/>
    <property type="evidence" value="ECO:0007669"/>
    <property type="project" value="UniProtKB-UniRule"/>
</dbReference>
<proteinExistence type="inferred from homology"/>
<dbReference type="STRING" id="571933.SAMN05216362_1062"/>
<evidence type="ECO:0000256" key="5">
    <source>
        <dbReference type="ARBA" id="ARBA00023239"/>
    </source>
</evidence>
<dbReference type="Pfam" id="PF00274">
    <property type="entry name" value="Glycolytic"/>
    <property type="match status" value="1"/>
</dbReference>
<evidence type="ECO:0000256" key="6">
    <source>
        <dbReference type="ARBA" id="ARBA00023270"/>
    </source>
</evidence>
<evidence type="ECO:0000256" key="3">
    <source>
        <dbReference type="ARBA" id="ARBA00010387"/>
    </source>
</evidence>
<dbReference type="AlphaFoldDB" id="A0A1H9CWC6"/>
<dbReference type="Proteomes" id="UP000199427">
    <property type="component" value="Unassembled WGS sequence"/>
</dbReference>
<organism evidence="8 9">
    <name type="scientific">Piscibacillus halophilus</name>
    <dbReference type="NCBI Taxonomy" id="571933"/>
    <lineage>
        <taxon>Bacteria</taxon>
        <taxon>Bacillati</taxon>
        <taxon>Bacillota</taxon>
        <taxon>Bacilli</taxon>
        <taxon>Bacillales</taxon>
        <taxon>Bacillaceae</taxon>
        <taxon>Piscibacillus</taxon>
    </lineage>
</organism>
<dbReference type="RefSeq" id="WP_091772861.1">
    <property type="nucleotide sequence ID" value="NZ_FOES01000006.1"/>
</dbReference>
<keyword evidence="4 7" id="KW-0324">Glycolysis</keyword>
<name>A0A1H9CWC6_9BACI</name>
<gene>
    <name evidence="7" type="primary">fda</name>
    <name evidence="8" type="ORF">SAMN05216362_1062</name>
</gene>
<dbReference type="EMBL" id="FOES01000006">
    <property type="protein sequence ID" value="SEQ05474.1"/>
    <property type="molecule type" value="Genomic_DNA"/>
</dbReference>
<sequence length="296" mass="33274">MNEKHLNQMKNQDGFIAALDQSGGSTPKALAAYGVTEDAYSNEDEMFDLVHKMRTRIMTSPAFNSDQIIGAILFEQTMDREVEGKYTADYLSEKGIVPFLKVDKGLAEQEQGVQMMKPIHDLDETLRRANEHHIFGTKMRSVIHEANKEGIKAVVDQQFEIAKRIIEAGLVPIIEPEVNINSQDKETCEDILKEEILKHLNELSTEQHVMLKLTIPSKANLYKELIDHPNVVRVVALSGGYSREEANEKLKENDGLIASFSRALVSDLNVEQTDEEFNQNLQSAVDSIYGASVNKK</sequence>
<keyword evidence="5 7" id="KW-0456">Lyase</keyword>
<protein>
    <recommendedName>
        <fullName evidence="7">Fructose-bisphosphate aldolase class 1</fullName>
        <ecNumber evidence="7">4.1.2.13</ecNumber>
    </recommendedName>
    <alternativeName>
        <fullName evidence="7">Fructose-bisphosphate aldolase class I</fullName>
        <shortName evidence="7">FBP aldolase</shortName>
    </alternativeName>
</protein>
<comment type="catalytic activity">
    <reaction evidence="1 7">
        <text>beta-D-fructose 1,6-bisphosphate = D-glyceraldehyde 3-phosphate + dihydroxyacetone phosphate</text>
        <dbReference type="Rhea" id="RHEA:14729"/>
        <dbReference type="ChEBI" id="CHEBI:32966"/>
        <dbReference type="ChEBI" id="CHEBI:57642"/>
        <dbReference type="ChEBI" id="CHEBI:59776"/>
        <dbReference type="EC" id="4.1.2.13"/>
    </reaction>
</comment>
<dbReference type="SUPFAM" id="SSF51569">
    <property type="entry name" value="Aldolase"/>
    <property type="match status" value="1"/>
</dbReference>
<comment type="similarity">
    <text evidence="3 7">Belongs to the class I fructose-bisphosphate aldolase family.</text>
</comment>
<evidence type="ECO:0000313" key="8">
    <source>
        <dbReference type="EMBL" id="SEQ05474.1"/>
    </source>
</evidence>
<feature type="active site" description="Schiff-base intermediate with dihydroxyacetone-P" evidence="7">
    <location>
        <position position="212"/>
    </location>
</feature>
<feature type="active site" description="Proton acceptor" evidence="7">
    <location>
        <position position="175"/>
    </location>
</feature>
<reference evidence="8 9" key="1">
    <citation type="submission" date="2016-10" db="EMBL/GenBank/DDBJ databases">
        <authorList>
            <person name="de Groot N.N."/>
        </authorList>
    </citation>
    <scope>NUCLEOTIDE SEQUENCE [LARGE SCALE GENOMIC DNA]</scope>
    <source>
        <strain evidence="8 9">DSM 21633</strain>
    </source>
</reference>
<dbReference type="InterPro" id="IPR023014">
    <property type="entry name" value="FBA_I_Gram+-type"/>
</dbReference>